<reference evidence="1 2" key="1">
    <citation type="submission" date="2019-10" db="EMBL/GenBank/DDBJ databases">
        <authorList>
            <person name="Palmer J.M."/>
        </authorList>
    </citation>
    <scope>NUCLEOTIDE SEQUENCE [LARGE SCALE GENOMIC DNA]</scope>
    <source>
        <strain evidence="1 2">TWF730</strain>
    </source>
</reference>
<protein>
    <submittedName>
        <fullName evidence="1">Uncharacterized protein</fullName>
    </submittedName>
</protein>
<proteinExistence type="predicted"/>
<dbReference type="Proteomes" id="UP001373714">
    <property type="component" value="Unassembled WGS sequence"/>
</dbReference>
<name>A0AAV9V429_9PEZI</name>
<evidence type="ECO:0000313" key="1">
    <source>
        <dbReference type="EMBL" id="KAK6354053.1"/>
    </source>
</evidence>
<keyword evidence="2" id="KW-1185">Reference proteome</keyword>
<dbReference type="AlphaFoldDB" id="A0AAV9V429"/>
<sequence length="64" mass="7351">MSYAPVMYWPVVRKRFERAYDAPVFYDDQPSVTGIFCVLMAINAYAIICSDDSEVFEVPNYSAK</sequence>
<comment type="caution">
    <text evidence="1">The sequence shown here is derived from an EMBL/GenBank/DDBJ whole genome shotgun (WGS) entry which is preliminary data.</text>
</comment>
<accession>A0AAV9V429</accession>
<organism evidence="1 2">
    <name type="scientific">Orbilia blumenaviensis</name>
    <dbReference type="NCBI Taxonomy" id="1796055"/>
    <lineage>
        <taxon>Eukaryota</taxon>
        <taxon>Fungi</taxon>
        <taxon>Dikarya</taxon>
        <taxon>Ascomycota</taxon>
        <taxon>Pezizomycotina</taxon>
        <taxon>Orbiliomycetes</taxon>
        <taxon>Orbiliales</taxon>
        <taxon>Orbiliaceae</taxon>
        <taxon>Orbilia</taxon>
    </lineage>
</organism>
<evidence type="ECO:0000313" key="2">
    <source>
        <dbReference type="Proteomes" id="UP001373714"/>
    </source>
</evidence>
<gene>
    <name evidence="1" type="ORF">TWF730_008471</name>
</gene>
<dbReference type="EMBL" id="JAVHNS010000005">
    <property type="protein sequence ID" value="KAK6354053.1"/>
    <property type="molecule type" value="Genomic_DNA"/>
</dbReference>